<comment type="caution">
    <text evidence="9">The sequence shown here is derived from an EMBL/GenBank/DDBJ whole genome shotgun (WGS) entry which is preliminary data.</text>
</comment>
<keyword evidence="10" id="KW-1185">Reference proteome</keyword>
<dbReference type="Proteomes" id="UP001595579">
    <property type="component" value="Unassembled WGS sequence"/>
</dbReference>
<name>A0ABV7LMD0_9GAMM</name>
<dbReference type="Pfam" id="PF08085">
    <property type="entry name" value="Entericidin"/>
    <property type="match status" value="1"/>
</dbReference>
<evidence type="ECO:0000313" key="9">
    <source>
        <dbReference type="EMBL" id="MFC3283296.1"/>
    </source>
</evidence>
<comment type="similarity">
    <text evidence="1">Belongs to the EcnA/EcnB lipoprotein family.</text>
</comment>
<evidence type="ECO:0000256" key="7">
    <source>
        <dbReference type="SAM" id="MobiDB-lite"/>
    </source>
</evidence>
<evidence type="ECO:0000313" key="10">
    <source>
        <dbReference type="Proteomes" id="UP001595579"/>
    </source>
</evidence>
<dbReference type="InterPro" id="IPR012556">
    <property type="entry name" value="Entericidin"/>
</dbReference>
<feature type="compositionally biased region" description="Gly residues" evidence="7">
    <location>
        <begin position="46"/>
        <end position="56"/>
    </location>
</feature>
<feature type="chain" id="PRO_5046949085" evidence="8">
    <location>
        <begin position="20"/>
        <end position="56"/>
    </location>
</feature>
<evidence type="ECO:0000256" key="6">
    <source>
        <dbReference type="ARBA" id="ARBA00023288"/>
    </source>
</evidence>
<evidence type="ECO:0000256" key="8">
    <source>
        <dbReference type="SAM" id="SignalP"/>
    </source>
</evidence>
<protein>
    <submittedName>
        <fullName evidence="9">Entericidin A/B family lipoprotein</fullName>
    </submittedName>
</protein>
<accession>A0ABV7LMD0</accession>
<keyword evidence="4" id="KW-0472">Membrane</keyword>
<sequence length="56" mass="5657">MKRLASLLLVSLFTLSLLSGCNTIRGMGQDIERGGEAVQDAANDNGSGGNNGGGGY</sequence>
<keyword evidence="2" id="KW-1003">Cell membrane</keyword>
<gene>
    <name evidence="9" type="ORF">ACFOEV_06695</name>
</gene>
<keyword evidence="3 8" id="KW-0732">Signal</keyword>
<evidence type="ECO:0000256" key="4">
    <source>
        <dbReference type="ARBA" id="ARBA00023136"/>
    </source>
</evidence>
<proteinExistence type="inferred from homology"/>
<feature type="signal peptide" evidence="8">
    <location>
        <begin position="1"/>
        <end position="19"/>
    </location>
</feature>
<evidence type="ECO:0000256" key="1">
    <source>
        <dbReference type="ARBA" id="ARBA00010296"/>
    </source>
</evidence>
<dbReference type="RefSeq" id="WP_386772363.1">
    <property type="nucleotide sequence ID" value="NZ_JBHRUG010000016.1"/>
</dbReference>
<evidence type="ECO:0000256" key="3">
    <source>
        <dbReference type="ARBA" id="ARBA00022729"/>
    </source>
</evidence>
<evidence type="ECO:0000256" key="5">
    <source>
        <dbReference type="ARBA" id="ARBA00023139"/>
    </source>
</evidence>
<feature type="region of interest" description="Disordered" evidence="7">
    <location>
        <begin position="35"/>
        <end position="56"/>
    </location>
</feature>
<keyword evidence="5" id="KW-0564">Palmitate</keyword>
<reference evidence="10" key="1">
    <citation type="journal article" date="2019" name="Int. J. Syst. Evol. Microbiol.">
        <title>The Global Catalogue of Microorganisms (GCM) 10K type strain sequencing project: providing services to taxonomists for standard genome sequencing and annotation.</title>
        <authorList>
            <consortium name="The Broad Institute Genomics Platform"/>
            <consortium name="The Broad Institute Genome Sequencing Center for Infectious Disease"/>
            <person name="Wu L."/>
            <person name="Ma J."/>
        </authorList>
    </citation>
    <scope>NUCLEOTIDE SEQUENCE [LARGE SCALE GENOMIC DNA]</scope>
    <source>
        <strain evidence="10">CECT 7698</strain>
    </source>
</reference>
<dbReference type="EMBL" id="JBHRUG010000016">
    <property type="protein sequence ID" value="MFC3283296.1"/>
    <property type="molecule type" value="Genomic_DNA"/>
</dbReference>
<dbReference type="PROSITE" id="PS51257">
    <property type="entry name" value="PROKAR_LIPOPROTEIN"/>
    <property type="match status" value="1"/>
</dbReference>
<keyword evidence="6 9" id="KW-0449">Lipoprotein</keyword>
<evidence type="ECO:0000256" key="2">
    <source>
        <dbReference type="ARBA" id="ARBA00022475"/>
    </source>
</evidence>
<organism evidence="9 10">
    <name type="scientific">Litchfieldella rifensis</name>
    <dbReference type="NCBI Taxonomy" id="762643"/>
    <lineage>
        <taxon>Bacteria</taxon>
        <taxon>Pseudomonadati</taxon>
        <taxon>Pseudomonadota</taxon>
        <taxon>Gammaproteobacteria</taxon>
        <taxon>Oceanospirillales</taxon>
        <taxon>Halomonadaceae</taxon>
        <taxon>Litchfieldella</taxon>
    </lineage>
</organism>